<dbReference type="eggNOG" id="COG1595">
    <property type="taxonomic scope" value="Bacteria"/>
</dbReference>
<accession>F0SGH6</accession>
<dbReference type="InterPro" id="IPR013325">
    <property type="entry name" value="RNA_pol_sigma_r2"/>
</dbReference>
<dbReference type="InterPro" id="IPR007627">
    <property type="entry name" value="RNA_pol_sigma70_r2"/>
</dbReference>
<dbReference type="KEGG" id="pbs:Plabr_2977"/>
<dbReference type="HOGENOM" id="CLU_047691_17_0_0"/>
<dbReference type="GO" id="GO:0003677">
    <property type="term" value="F:DNA binding"/>
    <property type="evidence" value="ECO:0007669"/>
    <property type="project" value="InterPro"/>
</dbReference>
<dbReference type="InterPro" id="IPR013324">
    <property type="entry name" value="RNA_pol_sigma_r3/r4-like"/>
</dbReference>
<evidence type="ECO:0000259" key="5">
    <source>
        <dbReference type="Pfam" id="PF04542"/>
    </source>
</evidence>
<dbReference type="PANTHER" id="PTHR43133">
    <property type="entry name" value="RNA POLYMERASE ECF-TYPE SIGMA FACTO"/>
    <property type="match status" value="1"/>
</dbReference>
<proteinExistence type="inferred from homology"/>
<keyword evidence="3" id="KW-0731">Sigma factor</keyword>
<evidence type="ECO:0000259" key="6">
    <source>
        <dbReference type="Pfam" id="PF08281"/>
    </source>
</evidence>
<feature type="domain" description="RNA polymerase sigma factor 70 region 4 type 2" evidence="6">
    <location>
        <begin position="108"/>
        <end position="158"/>
    </location>
</feature>
<dbReference type="STRING" id="756272.Plabr_2977"/>
<dbReference type="Pfam" id="PF08281">
    <property type="entry name" value="Sigma70_r4_2"/>
    <property type="match status" value="1"/>
</dbReference>
<gene>
    <name evidence="7" type="ordered locus">Plabr_2977</name>
</gene>
<dbReference type="Pfam" id="PF04542">
    <property type="entry name" value="Sigma70_r2"/>
    <property type="match status" value="1"/>
</dbReference>
<evidence type="ECO:0000313" key="7">
    <source>
        <dbReference type="EMBL" id="ADY60575.1"/>
    </source>
</evidence>
<dbReference type="InterPro" id="IPR014284">
    <property type="entry name" value="RNA_pol_sigma-70_dom"/>
</dbReference>
<dbReference type="InterPro" id="IPR014331">
    <property type="entry name" value="RNA_pol_sigma70_ECF_RHOBA"/>
</dbReference>
<dbReference type="AlphaFoldDB" id="F0SGH6"/>
<organism evidence="7 8">
    <name type="scientific">Rubinisphaera brasiliensis (strain ATCC 49424 / DSM 5305 / JCM 21570 / IAM 15109 / NBRC 103401 / IFAM 1448)</name>
    <name type="common">Planctomyces brasiliensis</name>
    <dbReference type="NCBI Taxonomy" id="756272"/>
    <lineage>
        <taxon>Bacteria</taxon>
        <taxon>Pseudomonadati</taxon>
        <taxon>Planctomycetota</taxon>
        <taxon>Planctomycetia</taxon>
        <taxon>Planctomycetales</taxon>
        <taxon>Planctomycetaceae</taxon>
        <taxon>Rubinisphaera</taxon>
    </lineage>
</organism>
<evidence type="ECO:0000256" key="2">
    <source>
        <dbReference type="ARBA" id="ARBA00023015"/>
    </source>
</evidence>
<keyword evidence="4" id="KW-0804">Transcription</keyword>
<dbReference type="EMBL" id="CP002546">
    <property type="protein sequence ID" value="ADY60575.1"/>
    <property type="molecule type" value="Genomic_DNA"/>
</dbReference>
<comment type="similarity">
    <text evidence="1">Belongs to the sigma-70 factor family. ECF subfamily.</text>
</comment>
<sequence>MNTSDEFLQLITECQGWLYGYLLGSLANHDAANEVLQETNLVMWRKSAEFEVGTNFHAWAIRIANFQVMAYRQKQMKDRLVFDHDLVELIGKQFQKRIPGYEEKVSLLAKCLNKLPEHYREIVHRRYLKGESLKTIAVDLKKQSNAIGQLLFRIKNKLVECVKKQNRGALHVPQS</sequence>
<evidence type="ECO:0000256" key="3">
    <source>
        <dbReference type="ARBA" id="ARBA00023082"/>
    </source>
</evidence>
<keyword evidence="8" id="KW-1185">Reference proteome</keyword>
<dbReference type="NCBIfam" id="TIGR02989">
    <property type="entry name" value="Sig-70_gvs1"/>
    <property type="match status" value="1"/>
</dbReference>
<dbReference type="InterPro" id="IPR036388">
    <property type="entry name" value="WH-like_DNA-bd_sf"/>
</dbReference>
<dbReference type="InterPro" id="IPR013249">
    <property type="entry name" value="RNA_pol_sigma70_r4_t2"/>
</dbReference>
<dbReference type="Proteomes" id="UP000006860">
    <property type="component" value="Chromosome"/>
</dbReference>
<dbReference type="SUPFAM" id="SSF88946">
    <property type="entry name" value="Sigma2 domain of RNA polymerase sigma factors"/>
    <property type="match status" value="1"/>
</dbReference>
<dbReference type="Gene3D" id="1.10.1740.10">
    <property type="match status" value="1"/>
</dbReference>
<feature type="domain" description="RNA polymerase sigma-70 region 2" evidence="5">
    <location>
        <begin position="10"/>
        <end position="75"/>
    </location>
</feature>
<evidence type="ECO:0000256" key="1">
    <source>
        <dbReference type="ARBA" id="ARBA00010641"/>
    </source>
</evidence>
<dbReference type="GO" id="GO:0016987">
    <property type="term" value="F:sigma factor activity"/>
    <property type="evidence" value="ECO:0007669"/>
    <property type="project" value="UniProtKB-KW"/>
</dbReference>
<dbReference type="SUPFAM" id="SSF88659">
    <property type="entry name" value="Sigma3 and sigma4 domains of RNA polymerase sigma factors"/>
    <property type="match status" value="1"/>
</dbReference>
<evidence type="ECO:0000256" key="4">
    <source>
        <dbReference type="ARBA" id="ARBA00023163"/>
    </source>
</evidence>
<keyword evidence="2" id="KW-0805">Transcription regulation</keyword>
<evidence type="ECO:0000313" key="8">
    <source>
        <dbReference type="Proteomes" id="UP000006860"/>
    </source>
</evidence>
<dbReference type="InterPro" id="IPR039425">
    <property type="entry name" value="RNA_pol_sigma-70-like"/>
</dbReference>
<dbReference type="GO" id="GO:0006352">
    <property type="term" value="P:DNA-templated transcription initiation"/>
    <property type="evidence" value="ECO:0007669"/>
    <property type="project" value="InterPro"/>
</dbReference>
<protein>
    <submittedName>
        <fullName evidence="7">RNA polymerase, sigma-24 subunit, ECF subfamily</fullName>
    </submittedName>
</protein>
<dbReference type="Gene3D" id="1.10.10.10">
    <property type="entry name" value="Winged helix-like DNA-binding domain superfamily/Winged helix DNA-binding domain"/>
    <property type="match status" value="1"/>
</dbReference>
<name>F0SGH6_RUBBR</name>
<reference evidence="8" key="1">
    <citation type="submission" date="2011-02" db="EMBL/GenBank/DDBJ databases">
        <title>The complete genome of Planctomyces brasiliensis DSM 5305.</title>
        <authorList>
            <person name="Lucas S."/>
            <person name="Copeland A."/>
            <person name="Lapidus A."/>
            <person name="Bruce D."/>
            <person name="Goodwin L."/>
            <person name="Pitluck S."/>
            <person name="Kyrpides N."/>
            <person name="Mavromatis K."/>
            <person name="Pagani I."/>
            <person name="Ivanova N."/>
            <person name="Ovchinnikova G."/>
            <person name="Lu M."/>
            <person name="Detter J.C."/>
            <person name="Han C."/>
            <person name="Land M."/>
            <person name="Hauser L."/>
            <person name="Markowitz V."/>
            <person name="Cheng J.-F."/>
            <person name="Hugenholtz P."/>
            <person name="Woyke T."/>
            <person name="Wu D."/>
            <person name="Tindall B."/>
            <person name="Pomrenke H.G."/>
            <person name="Brambilla E."/>
            <person name="Klenk H.-P."/>
            <person name="Eisen J.A."/>
        </authorList>
    </citation>
    <scope>NUCLEOTIDE SEQUENCE [LARGE SCALE GENOMIC DNA]</scope>
    <source>
        <strain evidence="8">ATCC 49424 / DSM 5305 / JCM 21570 / NBRC 103401 / IFAM 1448</strain>
    </source>
</reference>
<dbReference type="NCBIfam" id="TIGR02937">
    <property type="entry name" value="sigma70-ECF"/>
    <property type="match status" value="1"/>
</dbReference>
<dbReference type="PANTHER" id="PTHR43133:SF51">
    <property type="entry name" value="RNA POLYMERASE SIGMA FACTOR"/>
    <property type="match status" value="1"/>
</dbReference>